<dbReference type="RefSeq" id="WP_252594246.1">
    <property type="nucleotide sequence ID" value="NZ_CP099489.1"/>
</dbReference>
<feature type="region of interest" description="Disordered" evidence="1">
    <location>
        <begin position="1"/>
        <end position="69"/>
    </location>
</feature>
<dbReference type="EMBL" id="CP099489">
    <property type="protein sequence ID" value="USQ80858.1"/>
    <property type="molecule type" value="Genomic_DNA"/>
</dbReference>
<sequence>MNEFEDDEVLARLRAADPAQGAHPDLHRLSERLRGRTPLGSQQHDASGQGLDHAAGHSFSHTSDTAVRVQDPHARTGRGGLLVAASVAALALAGGGYAVGAGVAGDDDPQGTVASQETDGPGDSRAAADDGAMEDHSSAESYSASEDSGGGGSFLGPVIPVAGEALSTERTTGEAYAPAGGASSGAADQLRPYAEGLGMEGEVQDYGSGADLTDSTDGRALNVYQQGGLTSFDYSNPALDSWCQESMDQAKDLDYSPFGEGGPQEIECVTLGDPPTDDQAIAEAQELLDRAGVDYAGYDFSVDSGFGWFGTDPALGDVASATAEPDSLNLDEHYAMIADQLLADGEGTDVSVIASDPDSPVGDYRTWHFSVTSAGVSSASVQLGELVALGDYEVISPTEAVERANDVRFQQLGVYIPDLDYDELSYDEEWEEPEPLPAVQPGGSIPFPLGEATVTGAELHTGVLSLWDGTEFLVPAWNLTDADGNSWQVLGLTEDALDFTP</sequence>
<reference evidence="2" key="1">
    <citation type="submission" date="2022-06" db="EMBL/GenBank/DDBJ databases">
        <title>Ornithinimicrobium HY1793.</title>
        <authorList>
            <person name="Huang Y."/>
        </authorList>
    </citation>
    <scope>NUCLEOTIDE SEQUENCE</scope>
    <source>
        <strain evidence="2">HY1793</strain>
    </source>
</reference>
<gene>
    <name evidence="2" type="ORF">NF556_04170</name>
</gene>
<dbReference type="Proteomes" id="UP001056455">
    <property type="component" value="Chromosome"/>
</dbReference>
<protein>
    <submittedName>
        <fullName evidence="2">Uncharacterized protein</fullName>
    </submittedName>
</protein>
<name>A0ABY4YVU3_9MICO</name>
<evidence type="ECO:0000256" key="1">
    <source>
        <dbReference type="SAM" id="MobiDB-lite"/>
    </source>
</evidence>
<organism evidence="2 3">
    <name type="scientific">Ornithinimicrobium faecis</name>
    <dbReference type="NCBI Taxonomy" id="2934158"/>
    <lineage>
        <taxon>Bacteria</taxon>
        <taxon>Bacillati</taxon>
        <taxon>Actinomycetota</taxon>
        <taxon>Actinomycetes</taxon>
        <taxon>Micrococcales</taxon>
        <taxon>Ornithinimicrobiaceae</taxon>
        <taxon>Ornithinimicrobium</taxon>
    </lineage>
</organism>
<feature type="compositionally biased region" description="Basic and acidic residues" evidence="1">
    <location>
        <begin position="24"/>
        <end position="34"/>
    </location>
</feature>
<evidence type="ECO:0000313" key="3">
    <source>
        <dbReference type="Proteomes" id="UP001056455"/>
    </source>
</evidence>
<proteinExistence type="predicted"/>
<keyword evidence="3" id="KW-1185">Reference proteome</keyword>
<feature type="region of interest" description="Disordered" evidence="1">
    <location>
        <begin position="108"/>
        <end position="156"/>
    </location>
</feature>
<accession>A0ABY4YVU3</accession>
<evidence type="ECO:0000313" key="2">
    <source>
        <dbReference type="EMBL" id="USQ80858.1"/>
    </source>
</evidence>